<protein>
    <recommendedName>
        <fullName evidence="4">Carboxypeptidase regulatory-like domain-containing protein</fullName>
    </recommendedName>
</protein>
<evidence type="ECO:0000313" key="2">
    <source>
        <dbReference type="EMBL" id="PIZ94553.1"/>
    </source>
</evidence>
<evidence type="ECO:0008006" key="4">
    <source>
        <dbReference type="Google" id="ProtNLM"/>
    </source>
</evidence>
<dbReference type="PROSITE" id="PS00409">
    <property type="entry name" value="PROKAR_NTER_METHYL"/>
    <property type="match status" value="1"/>
</dbReference>
<gene>
    <name evidence="2" type="ORF">COX81_03170</name>
</gene>
<dbReference type="Pfam" id="PF07963">
    <property type="entry name" value="N_methyl"/>
    <property type="match status" value="1"/>
</dbReference>
<proteinExistence type="predicted"/>
<keyword evidence="1" id="KW-1133">Transmembrane helix</keyword>
<dbReference type="NCBIfam" id="TIGR02532">
    <property type="entry name" value="IV_pilin_GFxxxE"/>
    <property type="match status" value="1"/>
</dbReference>
<keyword evidence="1" id="KW-0472">Membrane</keyword>
<name>A0A2M7V763_9BACT</name>
<organism evidence="2 3">
    <name type="scientific">Candidatus Magasanikbacteria bacterium CG_4_10_14_0_2_um_filter_37_12</name>
    <dbReference type="NCBI Taxonomy" id="1974637"/>
    <lineage>
        <taxon>Bacteria</taxon>
        <taxon>Candidatus Magasanikiibacteriota</taxon>
    </lineage>
</organism>
<dbReference type="Proteomes" id="UP000228568">
    <property type="component" value="Unassembled WGS sequence"/>
</dbReference>
<dbReference type="Gene3D" id="2.60.40.1120">
    <property type="entry name" value="Carboxypeptidase-like, regulatory domain"/>
    <property type="match status" value="1"/>
</dbReference>
<comment type="caution">
    <text evidence="2">The sequence shown here is derived from an EMBL/GenBank/DDBJ whole genome shotgun (WGS) entry which is preliminary data.</text>
</comment>
<dbReference type="InterPro" id="IPR008969">
    <property type="entry name" value="CarboxyPept-like_regulatory"/>
</dbReference>
<dbReference type="SUPFAM" id="SSF49464">
    <property type="entry name" value="Carboxypeptidase regulatory domain-like"/>
    <property type="match status" value="1"/>
</dbReference>
<sequence>MIRFFCKNKKGFSLIEVLVATGIFVIFAMGIYSGIQFVFKVVYNSRVRIIETSLLNEQIEIIRNVAFSNIGIINGSPAGVFDRIVSTTRNGIDFTITRTVRNIDDPYDGVIGTGQEGGGECQDPKIEVCHSNNTLCIADNALPGHLEHGDTEGACGGSPAPNDNQPADYKFVEVSVLCDHCRQNNPVSLSTIVAPKFLEGDPTHGALFVEVFDSNADPVQGADVHIVATDTDPTVDFTDTTDNDGMLRIVDLGSGINSYQITVSKIGYTTDMTINTSEAIPNPIKPFASVVAQDVTEISFSIDKVAGIDLSTIDLSCQPVGTVSVGVSGTHFWGTNPTVLKVDESIVTNGTGNYTMNNLAGDNYSFSTPSFDIIGTIPVQPINLLADTTQPVQLILGTKSTNALNVAVLDDATDQPIANANIHLTSAFGFDDTVVTGVGSIRQTDWSGGGGQSTMSDNTKFALTDGNLDFTGSPGDVTLEIVGQYYASSGWLESSTFDLGAEPTYRNIIWEPLAQPTETGDDSVKFQVASTSTTDAGSWSYLGPDGTTNTYYTTSNLVLNEIHNGDQYMRYRVYLSTVSSTYTPTLSDVSLTYTNSCTPPGQAYFANLANATYDYTITASGYENISGSVDVSGYTLEEVRMSSE</sequence>
<evidence type="ECO:0000256" key="1">
    <source>
        <dbReference type="SAM" id="Phobius"/>
    </source>
</evidence>
<keyword evidence="1" id="KW-0812">Transmembrane</keyword>
<accession>A0A2M7V763</accession>
<dbReference type="InterPro" id="IPR012902">
    <property type="entry name" value="N_methyl_site"/>
</dbReference>
<dbReference type="EMBL" id="PFPK01000039">
    <property type="protein sequence ID" value="PIZ94553.1"/>
    <property type="molecule type" value="Genomic_DNA"/>
</dbReference>
<evidence type="ECO:0000313" key="3">
    <source>
        <dbReference type="Proteomes" id="UP000228568"/>
    </source>
</evidence>
<reference evidence="3" key="1">
    <citation type="submission" date="2017-09" db="EMBL/GenBank/DDBJ databases">
        <title>Depth-based differentiation of microbial function through sediment-hosted aquifers and enrichment of novel symbionts in the deep terrestrial subsurface.</title>
        <authorList>
            <person name="Probst A.J."/>
            <person name="Ladd B."/>
            <person name="Jarett J.K."/>
            <person name="Geller-Mcgrath D.E."/>
            <person name="Sieber C.M.K."/>
            <person name="Emerson J.B."/>
            <person name="Anantharaman K."/>
            <person name="Thomas B.C."/>
            <person name="Malmstrom R."/>
            <person name="Stieglmeier M."/>
            <person name="Klingl A."/>
            <person name="Woyke T."/>
            <person name="Ryan C.M."/>
            <person name="Banfield J.F."/>
        </authorList>
    </citation>
    <scope>NUCLEOTIDE SEQUENCE [LARGE SCALE GENOMIC DNA]</scope>
</reference>
<feature type="transmembrane region" description="Helical" evidence="1">
    <location>
        <begin position="12"/>
        <end position="35"/>
    </location>
</feature>
<dbReference type="AlphaFoldDB" id="A0A2M7V763"/>